<evidence type="ECO:0000256" key="10">
    <source>
        <dbReference type="ARBA" id="ARBA00022723"/>
    </source>
</evidence>
<evidence type="ECO:0000256" key="3">
    <source>
        <dbReference type="ARBA" id="ARBA00004141"/>
    </source>
</evidence>
<gene>
    <name evidence="16" type="ORF">MIN45_P2314</name>
</gene>
<dbReference type="RefSeq" id="WP_286292529.1">
    <property type="nucleotide sequence ID" value="NZ_AP024718.1"/>
</dbReference>
<dbReference type="InterPro" id="IPR034804">
    <property type="entry name" value="SQR/QFR_C/D"/>
</dbReference>
<evidence type="ECO:0000256" key="11">
    <source>
        <dbReference type="ARBA" id="ARBA00022982"/>
    </source>
</evidence>
<organism evidence="16 17">
    <name type="scientific">Methylomarinovum tepidoasis</name>
    <dbReference type="NCBI Taxonomy" id="2840183"/>
    <lineage>
        <taxon>Bacteria</taxon>
        <taxon>Pseudomonadati</taxon>
        <taxon>Pseudomonadota</taxon>
        <taxon>Gammaproteobacteria</taxon>
        <taxon>Methylococcales</taxon>
        <taxon>Methylothermaceae</taxon>
        <taxon>Methylomarinovum</taxon>
    </lineage>
</organism>
<name>A0AAU9CBI0_9GAMM</name>
<evidence type="ECO:0000256" key="1">
    <source>
        <dbReference type="ARBA" id="ARBA00001971"/>
    </source>
</evidence>
<comment type="subcellular location">
    <subcellularLocation>
        <location evidence="3">Membrane</location>
        <topology evidence="3">Multi-pass membrane protein</topology>
    </subcellularLocation>
</comment>
<sequence>MDLKPAFRTPLARALGLGSAHSGSGHWWRQRLTAIALVLLTGWLIWFLAQLSRLPHGEMLAWLARPWQAGLLLAYLVTAGYHAALGLQVVIEDYVHHPVRKLTALIGVRLGMGGVVLVGVTGLIRIIATGGAG</sequence>
<keyword evidence="8" id="KW-0349">Heme</keyword>
<evidence type="ECO:0000256" key="4">
    <source>
        <dbReference type="ARBA" id="ARBA00005163"/>
    </source>
</evidence>
<dbReference type="NCBIfam" id="TIGR02968">
    <property type="entry name" value="succ_dehyd_anc"/>
    <property type="match status" value="1"/>
</dbReference>
<evidence type="ECO:0000256" key="13">
    <source>
        <dbReference type="ARBA" id="ARBA00023004"/>
    </source>
</evidence>
<dbReference type="InterPro" id="IPR000701">
    <property type="entry name" value="SuccDH_FuR_B_TM-su"/>
</dbReference>
<comment type="pathway">
    <text evidence="4">Carbohydrate metabolism; tricarboxylic acid cycle.</text>
</comment>
<evidence type="ECO:0000256" key="8">
    <source>
        <dbReference type="ARBA" id="ARBA00022617"/>
    </source>
</evidence>
<dbReference type="KEGG" id="meiy:MIN45_P2314"/>
<dbReference type="Pfam" id="PF01127">
    <property type="entry name" value="Sdh_cyt"/>
    <property type="match status" value="1"/>
</dbReference>
<dbReference type="GO" id="GO:0016020">
    <property type="term" value="C:membrane"/>
    <property type="evidence" value="ECO:0007669"/>
    <property type="project" value="UniProtKB-SubCell"/>
</dbReference>
<proteinExistence type="predicted"/>
<keyword evidence="13" id="KW-0408">Iron</keyword>
<dbReference type="GO" id="GO:0020037">
    <property type="term" value="F:heme binding"/>
    <property type="evidence" value="ECO:0007669"/>
    <property type="project" value="InterPro"/>
</dbReference>
<feature type="transmembrane region" description="Helical" evidence="15">
    <location>
        <begin position="102"/>
        <end position="128"/>
    </location>
</feature>
<dbReference type="GO" id="GO:0046872">
    <property type="term" value="F:metal ion binding"/>
    <property type="evidence" value="ECO:0007669"/>
    <property type="project" value="UniProtKB-KW"/>
</dbReference>
<evidence type="ECO:0000256" key="5">
    <source>
        <dbReference type="ARBA" id="ARBA00019425"/>
    </source>
</evidence>
<comment type="function">
    <text evidence="2">Membrane-anchoring subunit of succinate dehydrogenase (SDH).</text>
</comment>
<reference evidence="17" key="1">
    <citation type="journal article" date="2024" name="Int. J. Syst. Evol. Microbiol.">
        <title>Methylomarinovum tepidoasis sp. nov., a moderately thermophilic methanotroph of the family Methylothermaceae isolated from a deep-sea hydrothermal field.</title>
        <authorList>
            <person name="Hirayama H."/>
            <person name="Takaki Y."/>
            <person name="Abe M."/>
            <person name="Miyazaki M."/>
            <person name="Uematsu K."/>
            <person name="Matsui Y."/>
            <person name="Takai K."/>
        </authorList>
    </citation>
    <scope>NUCLEOTIDE SEQUENCE [LARGE SCALE GENOMIC DNA]</scope>
    <source>
        <strain evidence="17">IN45</strain>
    </source>
</reference>
<keyword evidence="14 15" id="KW-0472">Membrane</keyword>
<keyword evidence="12 15" id="KW-1133">Transmembrane helix</keyword>
<evidence type="ECO:0000256" key="9">
    <source>
        <dbReference type="ARBA" id="ARBA00022692"/>
    </source>
</evidence>
<dbReference type="SUPFAM" id="SSF81343">
    <property type="entry name" value="Fumarate reductase respiratory complex transmembrane subunits"/>
    <property type="match status" value="1"/>
</dbReference>
<evidence type="ECO:0000313" key="17">
    <source>
        <dbReference type="Proteomes" id="UP001321450"/>
    </source>
</evidence>
<dbReference type="Gene3D" id="1.20.1300.10">
    <property type="entry name" value="Fumarate reductase/succinate dehydrogenase, transmembrane subunit"/>
    <property type="match status" value="1"/>
</dbReference>
<keyword evidence="17" id="KW-1185">Reference proteome</keyword>
<keyword evidence="7" id="KW-0816">Tricarboxylic acid cycle</keyword>
<accession>A0AAU9CBI0</accession>
<feature type="transmembrane region" description="Helical" evidence="15">
    <location>
        <begin position="69"/>
        <end position="90"/>
    </location>
</feature>
<evidence type="ECO:0000256" key="2">
    <source>
        <dbReference type="ARBA" id="ARBA00004050"/>
    </source>
</evidence>
<keyword evidence="6" id="KW-0813">Transport</keyword>
<evidence type="ECO:0000313" key="16">
    <source>
        <dbReference type="EMBL" id="BCX89940.1"/>
    </source>
</evidence>
<dbReference type="CDD" id="cd03495">
    <property type="entry name" value="SQR_TypeC_SdhD_like"/>
    <property type="match status" value="1"/>
</dbReference>
<evidence type="ECO:0000256" key="7">
    <source>
        <dbReference type="ARBA" id="ARBA00022532"/>
    </source>
</evidence>
<dbReference type="GO" id="GO:0006099">
    <property type="term" value="P:tricarboxylic acid cycle"/>
    <property type="evidence" value="ECO:0007669"/>
    <property type="project" value="UniProtKB-KW"/>
</dbReference>
<protein>
    <recommendedName>
        <fullName evidence="5">Succinate dehydrogenase hydrophobic membrane anchor subunit</fullName>
    </recommendedName>
</protein>
<evidence type="ECO:0000256" key="14">
    <source>
        <dbReference type="ARBA" id="ARBA00023136"/>
    </source>
</evidence>
<evidence type="ECO:0000256" key="12">
    <source>
        <dbReference type="ARBA" id="ARBA00022989"/>
    </source>
</evidence>
<keyword evidence="9 15" id="KW-0812">Transmembrane</keyword>
<dbReference type="AlphaFoldDB" id="A0AAU9CBI0"/>
<keyword evidence="10" id="KW-0479">Metal-binding</keyword>
<dbReference type="EMBL" id="AP024718">
    <property type="protein sequence ID" value="BCX89940.1"/>
    <property type="molecule type" value="Genomic_DNA"/>
</dbReference>
<comment type="cofactor">
    <cofactor evidence="1">
        <name>heme</name>
        <dbReference type="ChEBI" id="CHEBI:30413"/>
    </cofactor>
</comment>
<feature type="transmembrane region" description="Helical" evidence="15">
    <location>
        <begin position="32"/>
        <end position="49"/>
    </location>
</feature>
<dbReference type="InterPro" id="IPR014312">
    <property type="entry name" value="Succ_DH_anchor"/>
</dbReference>
<evidence type="ECO:0000256" key="15">
    <source>
        <dbReference type="SAM" id="Phobius"/>
    </source>
</evidence>
<dbReference type="Proteomes" id="UP001321450">
    <property type="component" value="Chromosome"/>
</dbReference>
<evidence type="ECO:0000256" key="6">
    <source>
        <dbReference type="ARBA" id="ARBA00022448"/>
    </source>
</evidence>
<keyword evidence="11" id="KW-0249">Electron transport</keyword>